<dbReference type="PIRSF" id="PIRSF026426">
    <property type="entry name" value="DUF1499"/>
    <property type="match status" value="1"/>
</dbReference>
<dbReference type="EMBL" id="JAATHJ010000024">
    <property type="protein sequence ID" value="NJP38535.1"/>
    <property type="molecule type" value="Genomic_DNA"/>
</dbReference>
<dbReference type="Pfam" id="PF07386">
    <property type="entry name" value="DUF1499"/>
    <property type="match status" value="1"/>
</dbReference>
<dbReference type="Proteomes" id="UP000752012">
    <property type="component" value="Unassembled WGS sequence"/>
</dbReference>
<evidence type="ECO:0000313" key="2">
    <source>
        <dbReference type="Proteomes" id="UP000752012"/>
    </source>
</evidence>
<dbReference type="InterPro" id="IPR010865">
    <property type="entry name" value="DUF1499"/>
</dbReference>
<sequence length="151" mass="17008">MRTIIIVVIAGIIAAAVFMLIKNNRTPEHLGVDNGMLASLPSTPNAVSSQVESEHRGYIEPFSLQNGTISLEDLRAIVQADEQAEIVAQDERYMHAVYSSNVFKFKDDVEFYVNEEENKIDVRSAARVGYSDMDVNRKRIESIRKAYEAKQ</sequence>
<comment type="caution">
    <text evidence="1">The sequence shown here is derived from an EMBL/GenBank/DDBJ whole genome shotgun (WGS) entry which is preliminary data.</text>
</comment>
<reference evidence="1 2" key="1">
    <citation type="submission" date="2020-03" db="EMBL/GenBank/DDBJ databases">
        <title>Assessment of the enzymatic potential of alkaline-tolerant lipase obtained from Bacillus luteus H11 (technogenic soil) for the bioremediation of saline soils contaminated with petroleum substances.</title>
        <authorList>
            <person name="Kalwasinska A."/>
        </authorList>
    </citation>
    <scope>NUCLEOTIDE SEQUENCE [LARGE SCALE GENOMIC DNA]</scope>
    <source>
        <strain evidence="1 2">H11</strain>
    </source>
</reference>
<gene>
    <name evidence="1" type="ORF">HCN83_13135</name>
</gene>
<evidence type="ECO:0000313" key="1">
    <source>
        <dbReference type="EMBL" id="NJP38535.1"/>
    </source>
</evidence>
<dbReference type="PANTHER" id="PTHR34801:SF6">
    <property type="entry name" value="SLL1620 PROTEIN"/>
    <property type="match status" value="1"/>
</dbReference>
<proteinExistence type="predicted"/>
<protein>
    <submittedName>
        <fullName evidence="1">DUF1499 domain-containing protein</fullName>
    </submittedName>
</protein>
<keyword evidence="2" id="KW-1185">Reference proteome</keyword>
<accession>A0A969PS55</accession>
<dbReference type="PANTHER" id="PTHR34801">
    <property type="entry name" value="EXPRESSED PROTEIN"/>
    <property type="match status" value="1"/>
</dbReference>
<name>A0A969PS55_9BACI</name>
<dbReference type="AlphaFoldDB" id="A0A969PS55"/>
<dbReference type="RefSeq" id="WP_168008122.1">
    <property type="nucleotide sequence ID" value="NZ_JAATHJ010000024.1"/>
</dbReference>
<organism evidence="1 2">
    <name type="scientific">Alkalicoccus luteus</name>
    <dbReference type="NCBI Taxonomy" id="1237094"/>
    <lineage>
        <taxon>Bacteria</taxon>
        <taxon>Bacillati</taxon>
        <taxon>Bacillota</taxon>
        <taxon>Bacilli</taxon>
        <taxon>Bacillales</taxon>
        <taxon>Bacillaceae</taxon>
        <taxon>Alkalicoccus</taxon>
    </lineage>
</organism>